<dbReference type="EMBL" id="QTPM01000006">
    <property type="protein sequence ID" value="RQY96299.1"/>
    <property type="molecule type" value="Genomic_DNA"/>
</dbReference>
<gene>
    <name evidence="5" type="ORF">DF017_06455</name>
</gene>
<sequence>MSLASPPLKIVFLDRATLSPRTVLKPFAFPHALRTFERTAASEVAAFARMTRRPLVIYTARGGLADEVALVDALQSGQISGAGFDVVTEEPLPAGHPFHAILSHPGFILTPHVGWASDEAVQALADQLVENVAAFQGGAPRNVVTAS</sequence>
<keyword evidence="6" id="KW-1185">Reference proteome</keyword>
<dbReference type="Pfam" id="PF02826">
    <property type="entry name" value="2-Hacid_dh_C"/>
    <property type="match status" value="1"/>
</dbReference>
<evidence type="ECO:0000313" key="6">
    <source>
        <dbReference type="Proteomes" id="UP000281098"/>
    </source>
</evidence>
<keyword evidence="3" id="KW-0520">NAD</keyword>
<accession>A0ABX9YU95</accession>
<reference evidence="5 6" key="1">
    <citation type="submission" date="2018-08" db="EMBL/GenBank/DDBJ databases">
        <title>Comparative analysis of Burkholderia isolates from Puerto Rico.</title>
        <authorList>
            <person name="Hall C."/>
            <person name="Sahl J."/>
            <person name="Wagner D."/>
        </authorList>
    </citation>
    <scope>NUCLEOTIDE SEQUENCE [LARGE SCALE GENOMIC DNA]</scope>
    <source>
        <strain evidence="5 6">Bp8966</strain>
    </source>
</reference>
<dbReference type="SUPFAM" id="SSF51735">
    <property type="entry name" value="NAD(P)-binding Rossmann-fold domains"/>
    <property type="match status" value="1"/>
</dbReference>
<comment type="caution">
    <text evidence="5">The sequence shown here is derived from an EMBL/GenBank/DDBJ whole genome shotgun (WGS) entry which is preliminary data.</text>
</comment>
<dbReference type="PANTHER" id="PTHR43761:SF1">
    <property type="entry name" value="D-ISOMER SPECIFIC 2-HYDROXYACID DEHYDROGENASE CATALYTIC DOMAIN-CONTAINING PROTEIN-RELATED"/>
    <property type="match status" value="1"/>
</dbReference>
<evidence type="ECO:0000259" key="4">
    <source>
        <dbReference type="Pfam" id="PF02826"/>
    </source>
</evidence>
<organism evidence="5 6">
    <name type="scientific">Burkholderia stagnalis</name>
    <dbReference type="NCBI Taxonomy" id="1503054"/>
    <lineage>
        <taxon>Bacteria</taxon>
        <taxon>Pseudomonadati</taxon>
        <taxon>Pseudomonadota</taxon>
        <taxon>Betaproteobacteria</taxon>
        <taxon>Burkholderiales</taxon>
        <taxon>Burkholderiaceae</taxon>
        <taxon>Burkholderia</taxon>
        <taxon>Burkholderia cepacia complex</taxon>
    </lineage>
</organism>
<feature type="domain" description="D-isomer specific 2-hydroxyacid dehydrogenase NAD-binding" evidence="4">
    <location>
        <begin position="44"/>
        <end position="114"/>
    </location>
</feature>
<keyword evidence="2" id="KW-0560">Oxidoreductase</keyword>
<dbReference type="Proteomes" id="UP000281098">
    <property type="component" value="Unassembled WGS sequence"/>
</dbReference>
<comment type="similarity">
    <text evidence="1">Belongs to the D-isomer specific 2-hydroxyacid dehydrogenase family.</text>
</comment>
<evidence type="ECO:0000313" key="5">
    <source>
        <dbReference type="EMBL" id="RQY96299.1"/>
    </source>
</evidence>
<evidence type="ECO:0000256" key="3">
    <source>
        <dbReference type="ARBA" id="ARBA00023027"/>
    </source>
</evidence>
<proteinExistence type="inferred from homology"/>
<evidence type="ECO:0000256" key="2">
    <source>
        <dbReference type="ARBA" id="ARBA00023002"/>
    </source>
</evidence>
<evidence type="ECO:0000256" key="1">
    <source>
        <dbReference type="ARBA" id="ARBA00005854"/>
    </source>
</evidence>
<dbReference type="PANTHER" id="PTHR43761">
    <property type="entry name" value="D-ISOMER SPECIFIC 2-HYDROXYACID DEHYDROGENASE FAMILY PROTEIN (AFU_ORTHOLOGUE AFUA_1G13630)"/>
    <property type="match status" value="1"/>
</dbReference>
<name>A0ABX9YU95_9BURK</name>
<dbReference type="InterPro" id="IPR006140">
    <property type="entry name" value="D-isomer_DH_NAD-bd"/>
</dbReference>
<dbReference type="InterPro" id="IPR036291">
    <property type="entry name" value="NAD(P)-bd_dom_sf"/>
</dbReference>
<dbReference type="InterPro" id="IPR050418">
    <property type="entry name" value="D-iso_2-hydroxyacid_DH_PdxB"/>
</dbReference>
<dbReference type="Gene3D" id="3.40.50.720">
    <property type="entry name" value="NAD(P)-binding Rossmann-like Domain"/>
    <property type="match status" value="2"/>
</dbReference>
<protein>
    <recommendedName>
        <fullName evidence="4">D-isomer specific 2-hydroxyacid dehydrogenase NAD-binding domain-containing protein</fullName>
    </recommendedName>
</protein>